<accession>A0A6P2D2P6</accession>
<dbReference type="Gene3D" id="3.30.2310.20">
    <property type="entry name" value="RelE-like"/>
    <property type="match status" value="1"/>
</dbReference>
<dbReference type="AlphaFoldDB" id="A0A6P2D2P6"/>
<sequence length="99" mass="11594">MAEIEFHPRAIEEARHARRRYALVSQRLTARFMNELDAGVAAIGASPTQFSPHQHGTRYYRLPNFPYLLVYFESAPNTVLLLAVMHTNRRPGYWRRRLP</sequence>
<keyword evidence="3" id="KW-1185">Reference proteome</keyword>
<dbReference type="InterPro" id="IPR007712">
    <property type="entry name" value="RelE/ParE_toxin"/>
</dbReference>
<proteinExistence type="predicted"/>
<evidence type="ECO:0000256" key="1">
    <source>
        <dbReference type="ARBA" id="ARBA00022649"/>
    </source>
</evidence>
<evidence type="ECO:0008006" key="4">
    <source>
        <dbReference type="Google" id="ProtNLM"/>
    </source>
</evidence>
<keyword evidence="1" id="KW-1277">Toxin-antitoxin system</keyword>
<dbReference type="KEGG" id="gms:SOIL9_21160"/>
<organism evidence="2 3">
    <name type="scientific">Gemmata massiliana</name>
    <dbReference type="NCBI Taxonomy" id="1210884"/>
    <lineage>
        <taxon>Bacteria</taxon>
        <taxon>Pseudomonadati</taxon>
        <taxon>Planctomycetota</taxon>
        <taxon>Planctomycetia</taxon>
        <taxon>Gemmatales</taxon>
        <taxon>Gemmataceae</taxon>
        <taxon>Gemmata</taxon>
    </lineage>
</organism>
<dbReference type="Proteomes" id="UP000464178">
    <property type="component" value="Chromosome"/>
</dbReference>
<dbReference type="InterPro" id="IPR035093">
    <property type="entry name" value="RelE/ParE_toxin_dom_sf"/>
</dbReference>
<name>A0A6P2D2P6_9BACT</name>
<protein>
    <recommendedName>
        <fullName evidence="4">Plasmid stabilization system</fullName>
    </recommendedName>
</protein>
<dbReference type="EMBL" id="LR593886">
    <property type="protein sequence ID" value="VTR95598.1"/>
    <property type="molecule type" value="Genomic_DNA"/>
</dbReference>
<reference evidence="2 3" key="1">
    <citation type="submission" date="2019-05" db="EMBL/GenBank/DDBJ databases">
        <authorList>
            <consortium name="Science for Life Laboratories"/>
        </authorList>
    </citation>
    <scope>NUCLEOTIDE SEQUENCE [LARGE SCALE GENOMIC DNA]</scope>
    <source>
        <strain evidence="2">Soil9</strain>
    </source>
</reference>
<dbReference type="Pfam" id="PF05016">
    <property type="entry name" value="ParE_toxin"/>
    <property type="match status" value="1"/>
</dbReference>
<gene>
    <name evidence="2" type="ORF">SOIL9_21160</name>
</gene>
<dbReference type="RefSeq" id="WP_162669996.1">
    <property type="nucleotide sequence ID" value="NZ_LR593886.1"/>
</dbReference>
<evidence type="ECO:0000313" key="3">
    <source>
        <dbReference type="Proteomes" id="UP000464178"/>
    </source>
</evidence>
<evidence type="ECO:0000313" key="2">
    <source>
        <dbReference type="EMBL" id="VTR95598.1"/>
    </source>
</evidence>